<feature type="domain" description="SusD-like N-terminal" evidence="8">
    <location>
        <begin position="24"/>
        <end position="223"/>
    </location>
</feature>
<evidence type="ECO:0000256" key="5">
    <source>
        <dbReference type="ARBA" id="ARBA00023237"/>
    </source>
</evidence>
<dbReference type="InterPro" id="IPR033985">
    <property type="entry name" value="SusD-like_N"/>
</dbReference>
<name>A0ABX7CJ03_SPHMU</name>
<evidence type="ECO:0000259" key="8">
    <source>
        <dbReference type="Pfam" id="PF14322"/>
    </source>
</evidence>
<dbReference type="Pfam" id="PF14322">
    <property type="entry name" value="SusD-like_3"/>
    <property type="match status" value="1"/>
</dbReference>
<gene>
    <name evidence="9" type="ORF">I6I98_17615</name>
</gene>
<dbReference type="SUPFAM" id="SSF48452">
    <property type="entry name" value="TPR-like"/>
    <property type="match status" value="1"/>
</dbReference>
<evidence type="ECO:0000256" key="6">
    <source>
        <dbReference type="SAM" id="SignalP"/>
    </source>
</evidence>
<keyword evidence="4" id="KW-0472">Membrane</keyword>
<comment type="subcellular location">
    <subcellularLocation>
        <location evidence="1">Cell outer membrane</location>
    </subcellularLocation>
</comment>
<keyword evidence="3 6" id="KW-0732">Signal</keyword>
<dbReference type="Proteomes" id="UP000595498">
    <property type="component" value="Chromosome"/>
</dbReference>
<evidence type="ECO:0000313" key="9">
    <source>
        <dbReference type="EMBL" id="QQT52079.1"/>
    </source>
</evidence>
<comment type="similarity">
    <text evidence="2">Belongs to the SusD family.</text>
</comment>
<feature type="signal peptide" evidence="6">
    <location>
        <begin position="1"/>
        <end position="26"/>
    </location>
</feature>
<dbReference type="EMBL" id="CP068224">
    <property type="protein sequence ID" value="QQT52079.1"/>
    <property type="molecule type" value="Genomic_DNA"/>
</dbReference>
<feature type="chain" id="PRO_5046130274" evidence="6">
    <location>
        <begin position="27"/>
        <end position="453"/>
    </location>
</feature>
<dbReference type="Pfam" id="PF07980">
    <property type="entry name" value="SusD_RagB"/>
    <property type="match status" value="1"/>
</dbReference>
<evidence type="ECO:0000256" key="2">
    <source>
        <dbReference type="ARBA" id="ARBA00006275"/>
    </source>
</evidence>
<evidence type="ECO:0000313" key="10">
    <source>
        <dbReference type="Proteomes" id="UP000595498"/>
    </source>
</evidence>
<organism evidence="9 10">
    <name type="scientific">Sphingobacterium multivorum</name>
    <dbReference type="NCBI Taxonomy" id="28454"/>
    <lineage>
        <taxon>Bacteria</taxon>
        <taxon>Pseudomonadati</taxon>
        <taxon>Bacteroidota</taxon>
        <taxon>Sphingobacteriia</taxon>
        <taxon>Sphingobacteriales</taxon>
        <taxon>Sphingobacteriaceae</taxon>
        <taxon>Sphingobacterium</taxon>
    </lineage>
</organism>
<evidence type="ECO:0000259" key="7">
    <source>
        <dbReference type="Pfam" id="PF07980"/>
    </source>
</evidence>
<dbReference type="InterPro" id="IPR012944">
    <property type="entry name" value="SusD_RagB_dom"/>
</dbReference>
<dbReference type="InterPro" id="IPR011990">
    <property type="entry name" value="TPR-like_helical_dom_sf"/>
</dbReference>
<accession>A0ABX7CJ03</accession>
<evidence type="ECO:0000256" key="3">
    <source>
        <dbReference type="ARBA" id="ARBA00022729"/>
    </source>
</evidence>
<keyword evidence="5" id="KW-0998">Cell outer membrane</keyword>
<evidence type="ECO:0000256" key="1">
    <source>
        <dbReference type="ARBA" id="ARBA00004442"/>
    </source>
</evidence>
<evidence type="ECO:0000256" key="4">
    <source>
        <dbReference type="ARBA" id="ARBA00023136"/>
    </source>
</evidence>
<keyword evidence="10" id="KW-1185">Reference proteome</keyword>
<reference evidence="9 10" key="1">
    <citation type="submission" date="2021-01" db="EMBL/GenBank/DDBJ databases">
        <title>FDA dAtabase for Regulatory Grade micrObial Sequences (FDA-ARGOS): Supporting development and validation of Infectious Disease Dx tests.</title>
        <authorList>
            <person name="Sproer C."/>
            <person name="Gronow S."/>
            <person name="Severitt S."/>
            <person name="Schroder I."/>
            <person name="Tallon L."/>
            <person name="Sadzewicz L."/>
            <person name="Zhao X."/>
            <person name="Boylan J."/>
            <person name="Ott S."/>
            <person name="Bowen H."/>
            <person name="Vavikolanu K."/>
            <person name="Mehta A."/>
            <person name="Aluvathingal J."/>
            <person name="Nadendla S."/>
            <person name="Lowell S."/>
            <person name="Myers T."/>
            <person name="Yan Y."/>
            <person name="Sichtig H."/>
        </authorList>
    </citation>
    <scope>NUCLEOTIDE SEQUENCE [LARGE SCALE GENOMIC DNA]</scope>
    <source>
        <strain evidence="9 10">FDAARGOS_1141</strain>
    </source>
</reference>
<dbReference type="Gene3D" id="1.25.40.390">
    <property type="match status" value="1"/>
</dbReference>
<proteinExistence type="inferred from homology"/>
<sequence length="453" mass="51382">MKKIHLYFGLALCWSLLCMVSCTKFLDEKSNKALSVPKTMNDLQALLDAYGTINSVYSSTGEEASDNYFLSAKNWQGIANQDTRNRYIWQEQGKLNADWISPYKVVFICNTVLEELEVLGKEKSEQDYQRIKGSGLFFRSFALYELASLFAPVYAAENIEKLSIPIRLSTTIEEDTPRGTVGQTYEQILSDLETAAELLPEHTAYINRPTKRTAYALLARIYLAMSDYANALKASTQALSYGKELVDYNSINLTAAAPFNTTNAEIIWMAGGSTVSALLAPARSRVDSILYSSYADNDLRKKAFFTKNADSYYTFKGTYDGRVQGFLFKGLTVDELYLIQAETQVRVGEVQEGLKSLAVLLSNRYVKGTYQPDLTMEHEQALKLVLEERRKELLFRGLRWTDLRRFNLEKETAMTLQRKLDQEVYRLAPDDLTYVFLIPDNVIAIAGFPQNPR</sequence>
<feature type="domain" description="RagB/SusD" evidence="7">
    <location>
        <begin position="335"/>
        <end position="413"/>
    </location>
</feature>
<protein>
    <submittedName>
        <fullName evidence="9">RagB/SusD family nutrient uptake outer membrane protein</fullName>
    </submittedName>
</protein>